<dbReference type="GO" id="GO:0008817">
    <property type="term" value="F:corrinoid adenosyltransferase activity"/>
    <property type="evidence" value="ECO:0007669"/>
    <property type="project" value="UniProtKB-UniRule"/>
</dbReference>
<dbReference type="InterPro" id="IPR036451">
    <property type="entry name" value="CblAdoTrfase-like_sf"/>
</dbReference>
<evidence type="ECO:0000256" key="9">
    <source>
        <dbReference type="ARBA" id="ARBA00031529"/>
    </source>
</evidence>
<evidence type="ECO:0000256" key="1">
    <source>
        <dbReference type="ARBA" id="ARBA00005121"/>
    </source>
</evidence>
<feature type="domain" description="Cobalamin adenosyltransferase-like" evidence="15">
    <location>
        <begin position="4"/>
        <end position="169"/>
    </location>
</feature>
<evidence type="ECO:0000256" key="12">
    <source>
        <dbReference type="ARBA" id="ARBA00048555"/>
    </source>
</evidence>
<protein>
    <recommendedName>
        <fullName evidence="4 14">Corrinoid adenosyltransferase</fullName>
        <ecNumber evidence="3 14">2.5.1.17</ecNumber>
    </recommendedName>
    <alternativeName>
        <fullName evidence="9 14">Cob(II)alamin adenosyltransferase</fullName>
    </alternativeName>
    <alternativeName>
        <fullName evidence="11 14">Cob(II)yrinic acid a,c-diamide adenosyltransferase</fullName>
    </alternativeName>
    <alternativeName>
        <fullName evidence="10 14">Cobinamide/cobalamin adenosyltransferase</fullName>
    </alternativeName>
</protein>
<dbReference type="NCBIfam" id="TIGR00636">
    <property type="entry name" value="PduO_Nterm"/>
    <property type="match status" value="1"/>
</dbReference>
<dbReference type="PATRIC" id="fig|1121307.3.peg.438"/>
<dbReference type="AlphaFoldDB" id="A0A0J8D984"/>
<dbReference type="UniPathway" id="UPA00148">
    <property type="reaction ID" value="UER00233"/>
</dbReference>
<dbReference type="EMBL" id="LFVU01000028">
    <property type="protein sequence ID" value="KMT20843.1"/>
    <property type="molecule type" value="Genomic_DNA"/>
</dbReference>
<dbReference type="PANTHER" id="PTHR12213">
    <property type="entry name" value="CORRINOID ADENOSYLTRANSFERASE"/>
    <property type="match status" value="1"/>
</dbReference>
<dbReference type="Proteomes" id="UP000036756">
    <property type="component" value="Unassembled WGS sequence"/>
</dbReference>
<keyword evidence="5 14" id="KW-0169">Cobalamin biosynthesis</keyword>
<dbReference type="GO" id="GO:0009236">
    <property type="term" value="P:cobalamin biosynthetic process"/>
    <property type="evidence" value="ECO:0007669"/>
    <property type="project" value="UniProtKB-UniRule"/>
</dbReference>
<evidence type="ECO:0000313" key="16">
    <source>
        <dbReference type="EMBL" id="KMT20843.1"/>
    </source>
</evidence>
<evidence type="ECO:0000256" key="10">
    <source>
        <dbReference type="ARBA" id="ARBA00033334"/>
    </source>
</evidence>
<keyword evidence="7 14" id="KW-0547">Nucleotide-binding</keyword>
<gene>
    <name evidence="16" type="ORF">CLCY_1c00770</name>
</gene>
<evidence type="ECO:0000256" key="4">
    <source>
        <dbReference type="ARBA" id="ARBA00020963"/>
    </source>
</evidence>
<evidence type="ECO:0000256" key="6">
    <source>
        <dbReference type="ARBA" id="ARBA00022679"/>
    </source>
</evidence>
<dbReference type="PANTHER" id="PTHR12213:SF0">
    <property type="entry name" value="CORRINOID ADENOSYLTRANSFERASE MMAB"/>
    <property type="match status" value="1"/>
</dbReference>
<evidence type="ECO:0000256" key="3">
    <source>
        <dbReference type="ARBA" id="ARBA00012454"/>
    </source>
</evidence>
<evidence type="ECO:0000256" key="2">
    <source>
        <dbReference type="ARBA" id="ARBA00007487"/>
    </source>
</evidence>
<evidence type="ECO:0000256" key="5">
    <source>
        <dbReference type="ARBA" id="ARBA00022573"/>
    </source>
</evidence>
<keyword evidence="8 14" id="KW-0067">ATP-binding</keyword>
<dbReference type="GO" id="GO:0005524">
    <property type="term" value="F:ATP binding"/>
    <property type="evidence" value="ECO:0007669"/>
    <property type="project" value="UniProtKB-UniRule"/>
</dbReference>
<sequence>MWKVYTKTGDSGLTSTAKNTRIPKDSILIELQGGIDEINASIGYLRSLIYPKNNFHSIDKELKEIQHTIFLLGSEVSFNLEKTFVNSEHISFLENRIDFMTNISPELNSFIYCSGTTESTYSHVIRTIIRRVERCFVTVLRELNQNTYPHSYMYVNRLSDYFFALGRYINSIDGFLEEPLTI</sequence>
<comment type="catalytic activity">
    <reaction evidence="12 14">
        <text>2 cob(II)yrinate a,c diamide + reduced [electron-transfer flavoprotein] + 2 ATP = 2 adenosylcob(III)yrinate a,c-diamide + 2 triphosphate + oxidized [electron-transfer flavoprotein] + 3 H(+)</text>
        <dbReference type="Rhea" id="RHEA:11528"/>
        <dbReference type="Rhea" id="RHEA-COMP:10685"/>
        <dbReference type="Rhea" id="RHEA-COMP:10686"/>
        <dbReference type="ChEBI" id="CHEBI:15378"/>
        <dbReference type="ChEBI" id="CHEBI:18036"/>
        <dbReference type="ChEBI" id="CHEBI:30616"/>
        <dbReference type="ChEBI" id="CHEBI:57692"/>
        <dbReference type="ChEBI" id="CHEBI:58307"/>
        <dbReference type="ChEBI" id="CHEBI:58503"/>
        <dbReference type="ChEBI" id="CHEBI:58537"/>
        <dbReference type="EC" id="2.5.1.17"/>
    </reaction>
</comment>
<dbReference type="OrthoDB" id="9778896at2"/>
<dbReference type="EC" id="2.5.1.17" evidence="3 14"/>
<comment type="similarity">
    <text evidence="2 14">Belongs to the Cob(I)alamin adenosyltransferase family.</text>
</comment>
<name>A0A0J8D984_CLOCY</name>
<comment type="catalytic activity">
    <reaction evidence="13 14">
        <text>2 cob(II)alamin + reduced [electron-transfer flavoprotein] + 2 ATP = 2 adenosylcob(III)alamin + 2 triphosphate + oxidized [electron-transfer flavoprotein] + 3 H(+)</text>
        <dbReference type="Rhea" id="RHEA:28671"/>
        <dbReference type="Rhea" id="RHEA-COMP:10685"/>
        <dbReference type="Rhea" id="RHEA-COMP:10686"/>
        <dbReference type="ChEBI" id="CHEBI:15378"/>
        <dbReference type="ChEBI" id="CHEBI:16304"/>
        <dbReference type="ChEBI" id="CHEBI:18036"/>
        <dbReference type="ChEBI" id="CHEBI:18408"/>
        <dbReference type="ChEBI" id="CHEBI:30616"/>
        <dbReference type="ChEBI" id="CHEBI:57692"/>
        <dbReference type="ChEBI" id="CHEBI:58307"/>
        <dbReference type="EC" id="2.5.1.17"/>
    </reaction>
</comment>
<dbReference type="RefSeq" id="WP_048571246.1">
    <property type="nucleotide sequence ID" value="NZ_LFVU01000028.1"/>
</dbReference>
<reference evidence="16 17" key="1">
    <citation type="submission" date="2015-06" db="EMBL/GenBank/DDBJ databases">
        <title>Draft genome sequence of the purine-degrading Clostridium cylindrosporum HC-1 (DSM 605).</title>
        <authorList>
            <person name="Poehlein A."/>
            <person name="Schiel-Bengelsdorf B."/>
            <person name="Bengelsdorf F."/>
            <person name="Daniel R."/>
            <person name="Duerre P."/>
        </authorList>
    </citation>
    <scope>NUCLEOTIDE SEQUENCE [LARGE SCALE GENOMIC DNA]</scope>
    <source>
        <strain evidence="16 17">DSM 605</strain>
    </source>
</reference>
<dbReference type="Gene3D" id="1.20.1200.10">
    <property type="entry name" value="Cobalamin adenosyltransferase-like"/>
    <property type="match status" value="1"/>
</dbReference>
<dbReference type="InterPro" id="IPR016030">
    <property type="entry name" value="CblAdoTrfase-like"/>
</dbReference>
<comment type="caution">
    <text evidence="16">The sequence shown here is derived from an EMBL/GenBank/DDBJ whole genome shotgun (WGS) entry which is preliminary data.</text>
</comment>
<organism evidence="16 17">
    <name type="scientific">Clostridium cylindrosporum DSM 605</name>
    <dbReference type="NCBI Taxonomy" id="1121307"/>
    <lineage>
        <taxon>Bacteria</taxon>
        <taxon>Bacillati</taxon>
        <taxon>Bacillota</taxon>
        <taxon>Clostridia</taxon>
        <taxon>Eubacteriales</taxon>
        <taxon>Clostridiaceae</taxon>
        <taxon>Clostridium</taxon>
    </lineage>
</organism>
<evidence type="ECO:0000259" key="15">
    <source>
        <dbReference type="Pfam" id="PF01923"/>
    </source>
</evidence>
<dbReference type="STRING" id="1121307.CLCY_1c00770"/>
<accession>A0A0J8D984</accession>
<dbReference type="InterPro" id="IPR029499">
    <property type="entry name" value="PduO-typ"/>
</dbReference>
<evidence type="ECO:0000256" key="7">
    <source>
        <dbReference type="ARBA" id="ARBA00022741"/>
    </source>
</evidence>
<dbReference type="SUPFAM" id="SSF89028">
    <property type="entry name" value="Cobalamin adenosyltransferase-like"/>
    <property type="match status" value="1"/>
</dbReference>
<evidence type="ECO:0000256" key="13">
    <source>
        <dbReference type="ARBA" id="ARBA00048692"/>
    </source>
</evidence>
<dbReference type="Pfam" id="PF01923">
    <property type="entry name" value="Cob_adeno_trans"/>
    <property type="match status" value="1"/>
</dbReference>
<keyword evidence="17" id="KW-1185">Reference proteome</keyword>
<evidence type="ECO:0000256" key="8">
    <source>
        <dbReference type="ARBA" id="ARBA00022840"/>
    </source>
</evidence>
<proteinExistence type="inferred from homology"/>
<evidence type="ECO:0000256" key="11">
    <source>
        <dbReference type="ARBA" id="ARBA00033354"/>
    </source>
</evidence>
<keyword evidence="6 14" id="KW-0808">Transferase</keyword>
<comment type="pathway">
    <text evidence="1 14">Cofactor biosynthesis; adenosylcobalamin biosynthesis; adenosylcobalamin from cob(II)yrinate a,c-diamide: step 2/7.</text>
</comment>
<evidence type="ECO:0000256" key="14">
    <source>
        <dbReference type="RuleBase" id="RU366026"/>
    </source>
</evidence>
<evidence type="ECO:0000313" key="17">
    <source>
        <dbReference type="Proteomes" id="UP000036756"/>
    </source>
</evidence>